<accession>A0ABT1GJ43</accession>
<dbReference type="PANTHER" id="PTHR43086:SF3">
    <property type="entry name" value="NADP-DEPENDENT 3-HYDROXY ACID DEHYDROGENASE YDFG"/>
    <property type="match status" value="1"/>
</dbReference>
<dbReference type="PIRSF" id="PIRSF000126">
    <property type="entry name" value="11-beta-HSD1"/>
    <property type="match status" value="1"/>
</dbReference>
<keyword evidence="2" id="KW-0560">Oxidoreductase</keyword>
<dbReference type="EMBL" id="JALJZU010000005">
    <property type="protein sequence ID" value="MCP2008992.1"/>
    <property type="molecule type" value="Genomic_DNA"/>
</dbReference>
<evidence type="ECO:0000256" key="3">
    <source>
        <dbReference type="RuleBase" id="RU000363"/>
    </source>
</evidence>
<evidence type="ECO:0000256" key="1">
    <source>
        <dbReference type="ARBA" id="ARBA00006484"/>
    </source>
</evidence>
<dbReference type="PRINTS" id="PR00081">
    <property type="entry name" value="GDHRDH"/>
</dbReference>
<keyword evidence="5" id="KW-1185">Reference proteome</keyword>
<dbReference type="Proteomes" id="UP001162889">
    <property type="component" value="Unassembled WGS sequence"/>
</dbReference>
<evidence type="ECO:0000313" key="5">
    <source>
        <dbReference type="Proteomes" id="UP001162889"/>
    </source>
</evidence>
<dbReference type="PANTHER" id="PTHR43086">
    <property type="entry name" value="VERY-LONG-CHAIN 3-OXOOACYL-COA REDUCTASE"/>
    <property type="match status" value="1"/>
</dbReference>
<name>A0ABT1GJ43_9BURK</name>
<reference evidence="4" key="1">
    <citation type="submission" date="2022-03" db="EMBL/GenBank/DDBJ databases">
        <title>Genome Encyclopedia of Bacteria and Archaea VI: Functional Genomics of Type Strains.</title>
        <authorList>
            <person name="Whitman W."/>
        </authorList>
    </citation>
    <scope>NUCLEOTIDE SEQUENCE</scope>
    <source>
        <strain evidence="4">HSC-15S17</strain>
    </source>
</reference>
<dbReference type="InterPro" id="IPR002347">
    <property type="entry name" value="SDR_fam"/>
</dbReference>
<dbReference type="InterPro" id="IPR036291">
    <property type="entry name" value="NAD(P)-bd_dom_sf"/>
</dbReference>
<evidence type="ECO:0000256" key="2">
    <source>
        <dbReference type="ARBA" id="ARBA00023002"/>
    </source>
</evidence>
<dbReference type="PRINTS" id="PR00080">
    <property type="entry name" value="SDRFAMILY"/>
</dbReference>
<gene>
    <name evidence="4" type="ORF">L1274_002705</name>
</gene>
<organism evidence="4 5">
    <name type="scientific">Duganella violaceipulchra</name>
    <dbReference type="NCBI Taxonomy" id="2849652"/>
    <lineage>
        <taxon>Bacteria</taxon>
        <taxon>Pseudomonadati</taxon>
        <taxon>Pseudomonadota</taxon>
        <taxon>Betaproteobacteria</taxon>
        <taxon>Burkholderiales</taxon>
        <taxon>Oxalobacteraceae</taxon>
        <taxon>Telluria group</taxon>
        <taxon>Duganella</taxon>
    </lineage>
</organism>
<sequence>MRPLNYRNTTIMVTGASSGIGLAYAHTLAARGANLLLVARSEDKLNVLARELAQRHGIRAHALAADLTEAGAATGVHARASALGLRPDILINNAGFATHGHFEALSLERQLDEIALNCRAVVELSHAVLPAMLQQGEGAIINVASTAALQPLPYMAIYGATKAFVLSFSEALWQEYRTRGVRVLAVCPGATDTAFFDVVGAAEAGVGTRMSADTVVDASLQALDHGRSHIVPGGANRMLGWLPRMLPRQTILQIVANMLRPRSTASRYP</sequence>
<proteinExistence type="inferred from homology"/>
<comment type="similarity">
    <text evidence="1 3">Belongs to the short-chain dehydrogenases/reductases (SDR) family.</text>
</comment>
<comment type="caution">
    <text evidence="4">The sequence shown here is derived from an EMBL/GenBank/DDBJ whole genome shotgun (WGS) entry which is preliminary data.</text>
</comment>
<dbReference type="Pfam" id="PF00106">
    <property type="entry name" value="adh_short"/>
    <property type="match status" value="1"/>
</dbReference>
<dbReference type="SUPFAM" id="SSF51735">
    <property type="entry name" value="NAD(P)-binding Rossmann-fold domains"/>
    <property type="match status" value="1"/>
</dbReference>
<evidence type="ECO:0000313" key="4">
    <source>
        <dbReference type="EMBL" id="MCP2008992.1"/>
    </source>
</evidence>
<dbReference type="Gene3D" id="3.40.50.720">
    <property type="entry name" value="NAD(P)-binding Rossmann-like Domain"/>
    <property type="match status" value="1"/>
</dbReference>
<protein>
    <submittedName>
        <fullName evidence="4">Short-subunit dehydrogenase</fullName>
    </submittedName>
</protein>